<dbReference type="OrthoDB" id="3193022at2"/>
<dbReference type="AlphaFoldDB" id="A0A4S2F613"/>
<proteinExistence type="predicted"/>
<keyword evidence="1 2" id="KW-0238">DNA-binding</keyword>
<accession>A0A4S2F613</accession>
<dbReference type="SUPFAM" id="SSF46689">
    <property type="entry name" value="Homeodomain-like"/>
    <property type="match status" value="1"/>
</dbReference>
<dbReference type="PANTHER" id="PTHR43479">
    <property type="entry name" value="ACREF/ENVCD OPERON REPRESSOR-RELATED"/>
    <property type="match status" value="1"/>
</dbReference>
<dbReference type="Gene3D" id="1.10.357.10">
    <property type="entry name" value="Tetracycline Repressor, domain 2"/>
    <property type="match status" value="1"/>
</dbReference>
<dbReference type="InterPro" id="IPR001647">
    <property type="entry name" value="HTH_TetR"/>
</dbReference>
<evidence type="ECO:0000256" key="2">
    <source>
        <dbReference type="PROSITE-ProRule" id="PRU00335"/>
    </source>
</evidence>
<evidence type="ECO:0000259" key="3">
    <source>
        <dbReference type="PROSITE" id="PS50977"/>
    </source>
</evidence>
<protein>
    <submittedName>
        <fullName evidence="4">TetR/AcrR family transcriptional regulator</fullName>
    </submittedName>
</protein>
<dbReference type="Proteomes" id="UP000310263">
    <property type="component" value="Unassembled WGS sequence"/>
</dbReference>
<dbReference type="PANTHER" id="PTHR43479:SF11">
    <property type="entry name" value="ACREF_ENVCD OPERON REPRESSOR-RELATED"/>
    <property type="match status" value="1"/>
</dbReference>
<dbReference type="InterPro" id="IPR009057">
    <property type="entry name" value="Homeodomain-like_sf"/>
</dbReference>
<reference evidence="4 5" key="1">
    <citation type="submission" date="2019-04" db="EMBL/GenBank/DDBJ databases">
        <title>Microbes associate with the intestines of laboratory mice.</title>
        <authorList>
            <person name="Navarre W."/>
            <person name="Wong E."/>
            <person name="Huang K."/>
            <person name="Tropini C."/>
            <person name="Ng K."/>
            <person name="Yu B."/>
        </authorList>
    </citation>
    <scope>NUCLEOTIDE SEQUENCE [LARGE SCALE GENOMIC DNA]</scope>
    <source>
        <strain evidence="4 5">NM07_P-09</strain>
    </source>
</reference>
<gene>
    <name evidence="4" type="ORF">E5334_04790</name>
</gene>
<dbReference type="InterPro" id="IPR039532">
    <property type="entry name" value="TetR_C_Firmicutes"/>
</dbReference>
<organism evidence="4 5">
    <name type="scientific">Muricaecibacterium torontonense</name>
    <dbReference type="NCBI Taxonomy" id="3032871"/>
    <lineage>
        <taxon>Bacteria</taxon>
        <taxon>Bacillati</taxon>
        <taxon>Actinomycetota</taxon>
        <taxon>Coriobacteriia</taxon>
        <taxon>Coriobacteriales</taxon>
        <taxon>Atopobiaceae</taxon>
        <taxon>Muricaecibacterium</taxon>
    </lineage>
</organism>
<dbReference type="InterPro" id="IPR050624">
    <property type="entry name" value="HTH-type_Tx_Regulator"/>
</dbReference>
<keyword evidence="5" id="KW-1185">Reference proteome</keyword>
<feature type="domain" description="HTH tetR-type" evidence="3">
    <location>
        <begin position="14"/>
        <end position="75"/>
    </location>
</feature>
<dbReference type="PROSITE" id="PS50977">
    <property type="entry name" value="HTH_TETR_2"/>
    <property type="match status" value="1"/>
</dbReference>
<dbReference type="Pfam" id="PF14278">
    <property type="entry name" value="TetR_C_8"/>
    <property type="match status" value="1"/>
</dbReference>
<evidence type="ECO:0000256" key="1">
    <source>
        <dbReference type="ARBA" id="ARBA00023125"/>
    </source>
</evidence>
<evidence type="ECO:0000313" key="4">
    <source>
        <dbReference type="EMBL" id="TGY62721.1"/>
    </source>
</evidence>
<dbReference type="EMBL" id="SRYE01000002">
    <property type="protein sequence ID" value="TGY62721.1"/>
    <property type="molecule type" value="Genomic_DNA"/>
</dbReference>
<comment type="caution">
    <text evidence="4">The sequence shown here is derived from an EMBL/GenBank/DDBJ whole genome shotgun (WGS) entry which is preliminary data.</text>
</comment>
<sequence>MPTISQTNADPRCVRTRERLRDALGQAVAQEGDLSRVTVTCVADIAGLTRRTFYSHYKDIQDLVTSIEDETLSDIQNLTWTICETHLEDVFSACDNLEPVPGSVELLTYFKERGSYLAPLLGPSGDPRFMERLKAQLHTSFSARALSGIDERALGTFFDYYITFAVSAECGVLERWIIGGMSEPVEAMARLMTLLMFVRPGDLYNNSYDLNIPLYGLALMTFLEEHRD</sequence>
<dbReference type="GO" id="GO:0003677">
    <property type="term" value="F:DNA binding"/>
    <property type="evidence" value="ECO:0007669"/>
    <property type="project" value="UniProtKB-UniRule"/>
</dbReference>
<evidence type="ECO:0000313" key="5">
    <source>
        <dbReference type="Proteomes" id="UP000310263"/>
    </source>
</evidence>
<feature type="DNA-binding region" description="H-T-H motif" evidence="2">
    <location>
        <begin position="38"/>
        <end position="57"/>
    </location>
</feature>
<dbReference type="RefSeq" id="WP_136012449.1">
    <property type="nucleotide sequence ID" value="NZ_SRYE01000002.1"/>
</dbReference>
<name>A0A4S2F613_9ACTN</name>